<comment type="similarity">
    <text evidence="1">Belongs to the TelA family.</text>
</comment>
<feature type="compositionally biased region" description="Low complexity" evidence="2">
    <location>
        <begin position="19"/>
        <end position="39"/>
    </location>
</feature>
<proteinExistence type="inferred from homology"/>
<comment type="caution">
    <text evidence="3">The sequence shown here is derived from an EMBL/GenBank/DDBJ whole genome shotgun (WGS) entry which is preliminary data.</text>
</comment>
<organism evidence="3 4">
    <name type="scientific">Kribbella hippodromi</name>
    <dbReference type="NCBI Taxonomy" id="434347"/>
    <lineage>
        <taxon>Bacteria</taxon>
        <taxon>Bacillati</taxon>
        <taxon>Actinomycetota</taxon>
        <taxon>Actinomycetes</taxon>
        <taxon>Propionibacteriales</taxon>
        <taxon>Kribbellaceae</taxon>
        <taxon>Kribbella</taxon>
    </lineage>
</organism>
<protein>
    <submittedName>
        <fullName evidence="3">Toxic anion resistance protein</fullName>
    </submittedName>
</protein>
<keyword evidence="4" id="KW-1185">Reference proteome</keyword>
<gene>
    <name evidence="3" type="ORF">GCM10009804_20780</name>
</gene>
<dbReference type="PANTHER" id="PTHR38432:SF1">
    <property type="entry name" value="TELA-LIKE PROTEIN SAOUHSC_01408"/>
    <property type="match status" value="1"/>
</dbReference>
<evidence type="ECO:0000256" key="1">
    <source>
        <dbReference type="ARBA" id="ARBA00005541"/>
    </source>
</evidence>
<dbReference type="Pfam" id="PF05816">
    <property type="entry name" value="TelA"/>
    <property type="match status" value="1"/>
</dbReference>
<reference evidence="4" key="1">
    <citation type="journal article" date="2019" name="Int. J. Syst. Evol. Microbiol.">
        <title>The Global Catalogue of Microorganisms (GCM) 10K type strain sequencing project: providing services to taxonomists for standard genome sequencing and annotation.</title>
        <authorList>
            <consortium name="The Broad Institute Genomics Platform"/>
            <consortium name="The Broad Institute Genome Sequencing Center for Infectious Disease"/>
            <person name="Wu L."/>
            <person name="Ma J."/>
        </authorList>
    </citation>
    <scope>NUCLEOTIDE SEQUENCE [LARGE SCALE GENOMIC DNA]</scope>
    <source>
        <strain evidence="4">JCM 15572</strain>
    </source>
</reference>
<feature type="region of interest" description="Disordered" evidence="2">
    <location>
        <begin position="1"/>
        <end position="67"/>
    </location>
</feature>
<dbReference type="InterPro" id="IPR008863">
    <property type="entry name" value="Toxic_anion-R_TelA"/>
</dbReference>
<dbReference type="Proteomes" id="UP001501705">
    <property type="component" value="Unassembled WGS sequence"/>
</dbReference>
<dbReference type="RefSeq" id="WP_344233175.1">
    <property type="nucleotide sequence ID" value="NZ_BAAAPH010000005.1"/>
</dbReference>
<evidence type="ECO:0000313" key="3">
    <source>
        <dbReference type="EMBL" id="GAA1563912.1"/>
    </source>
</evidence>
<dbReference type="PANTHER" id="PTHR38432">
    <property type="entry name" value="TELA-LIKE PROTEIN SAOUHSC_01408"/>
    <property type="match status" value="1"/>
</dbReference>
<sequence>MTEADNTPGTPGATPPGAAPVAAAQPGAAAAAPAAAQAVSPLQPPTATAPGLILTAPPPSQPVASTAAPTMAPAVDAAALPGLDTKVDTFLNALMAAEPRSPEFAAKASDVRSMGDVDIRAAAESSNRLLQSPVRALQSGGLSEGSTVGKTLLELRRTVEDLDPKEATGPKKLLGMIPFGDKIEDYFRKYQSAQSHLEGILHSLRNGQDELGKDNAALNLEKQNLWDAMTRLNQYVYVAERLDARLSAAIAELDVTNPEKAKAFREDVLFYVRQKHQDLLTQLAVSIQNYLAIDIVIKNNIELIKGVDRASTTTVSALRTAVIVAQALGNQKLVLDQITALNSTTSGMIERTSQMLKDNSVAIQQQAASATIGLPQLQAAFANIYATMDAIDTFKSEALDNMAATIGTLENEVTKSRSYLDRVAQQNQQVVHGSLDLDLGR</sequence>
<accession>A0ABP4NNQ4</accession>
<name>A0ABP4NNQ4_9ACTN</name>
<evidence type="ECO:0000256" key="2">
    <source>
        <dbReference type="SAM" id="MobiDB-lite"/>
    </source>
</evidence>
<dbReference type="EMBL" id="BAAAPH010000005">
    <property type="protein sequence ID" value="GAA1563912.1"/>
    <property type="molecule type" value="Genomic_DNA"/>
</dbReference>
<evidence type="ECO:0000313" key="4">
    <source>
        <dbReference type="Proteomes" id="UP001501705"/>
    </source>
</evidence>